<feature type="transmembrane region" description="Helical" evidence="1">
    <location>
        <begin position="109"/>
        <end position="126"/>
    </location>
</feature>
<evidence type="ECO:0000256" key="1">
    <source>
        <dbReference type="SAM" id="Phobius"/>
    </source>
</evidence>
<feature type="transmembrane region" description="Helical" evidence="1">
    <location>
        <begin position="85"/>
        <end position="104"/>
    </location>
</feature>
<evidence type="ECO:0000313" key="2">
    <source>
        <dbReference type="EMBL" id="RNB90362.1"/>
    </source>
</evidence>
<gene>
    <name evidence="2" type="ORF">EDM56_07560</name>
</gene>
<keyword evidence="3" id="KW-1185">Reference proteome</keyword>
<accession>A0A3M8DQK8</accession>
<organism evidence="2 3">
    <name type="scientific">Brevibacillus fluminis</name>
    <dbReference type="NCBI Taxonomy" id="511487"/>
    <lineage>
        <taxon>Bacteria</taxon>
        <taxon>Bacillati</taxon>
        <taxon>Bacillota</taxon>
        <taxon>Bacilli</taxon>
        <taxon>Bacillales</taxon>
        <taxon>Paenibacillaceae</taxon>
        <taxon>Brevibacillus</taxon>
    </lineage>
</organism>
<reference evidence="2 3" key="1">
    <citation type="submission" date="2018-10" db="EMBL/GenBank/DDBJ databases">
        <title>Phylogenomics of Brevibacillus.</title>
        <authorList>
            <person name="Dunlap C."/>
        </authorList>
    </citation>
    <scope>NUCLEOTIDE SEQUENCE [LARGE SCALE GENOMIC DNA]</scope>
    <source>
        <strain evidence="2 3">JCM 15716</strain>
    </source>
</reference>
<keyword evidence="1" id="KW-0472">Membrane</keyword>
<feature type="transmembrane region" description="Helical" evidence="1">
    <location>
        <begin position="522"/>
        <end position="540"/>
    </location>
</feature>
<feature type="transmembrane region" description="Helical" evidence="1">
    <location>
        <begin position="36"/>
        <end position="54"/>
    </location>
</feature>
<feature type="transmembrane region" description="Helical" evidence="1">
    <location>
        <begin position="12"/>
        <end position="30"/>
    </location>
</feature>
<comment type="caution">
    <text evidence="2">The sequence shown here is derived from an EMBL/GenBank/DDBJ whole genome shotgun (WGS) entry which is preliminary data.</text>
</comment>
<name>A0A3M8DQK8_9BACL</name>
<protein>
    <submittedName>
        <fullName evidence="2">Uncharacterized protein</fullName>
    </submittedName>
</protein>
<sequence length="547" mass="61898">MRNIFRLQTLLWAVYAAILFLVYHLVIKVAFLDGSWIALIVFVPVLILGLYLIRPEHRKEVAVFTIGFLLLDRAFKTLETDQMKHIIQGVIGSTLVIVILAKLYGKLRWNAIIALLLIAFLGNFTFNRDNLAVLNHFYVKWESPKLYQGEWADFFPITLYDVDHDGKMEIITYGNKDEVPPLPEEEEKPETPEEKLALAEKIVKLKTEPISMYIFTYKNGEMVRIPNEQVSAQDMAAIKEQMPVDYPGFPYYMMKGDQLLPNVQRQPYSEGMMQAGTAPYRAFLLDMLNVDKIFSEHNGQMDSRSTFGHGSKFTNLSIRAGKLSGTFNGVAFSTPTTATKLLDTMRLPGGKEGLILLGENLTVMTVNPDGTTQDTYTILRKEINGLATSDIIVADIDHDNVDEMLVANTPSYVLKPLADGKWDVLWVSAAKDKAFRFSNFATVGNDPQPEIIAKAKSWVSNYYLRYLAGFHYTPQGLEQTWKIYLPLINVQIGDVDGDKQNEIVASIYGTHQVLVLKQHNVPVMWIVILLFAALVGYGLVRRFRHVS</sequence>
<evidence type="ECO:0000313" key="3">
    <source>
        <dbReference type="Proteomes" id="UP000271031"/>
    </source>
</evidence>
<dbReference type="AlphaFoldDB" id="A0A3M8DQK8"/>
<dbReference type="SUPFAM" id="SSF69318">
    <property type="entry name" value="Integrin alpha N-terminal domain"/>
    <property type="match status" value="1"/>
</dbReference>
<dbReference type="RefSeq" id="WP_122917290.1">
    <property type="nucleotide sequence ID" value="NZ_RHHQ01000007.1"/>
</dbReference>
<dbReference type="EMBL" id="RHHQ01000007">
    <property type="protein sequence ID" value="RNB90362.1"/>
    <property type="molecule type" value="Genomic_DNA"/>
</dbReference>
<keyword evidence="1" id="KW-1133">Transmembrane helix</keyword>
<keyword evidence="1" id="KW-0812">Transmembrane</keyword>
<dbReference type="OrthoDB" id="2462953at2"/>
<dbReference type="Proteomes" id="UP000271031">
    <property type="component" value="Unassembled WGS sequence"/>
</dbReference>
<proteinExistence type="predicted"/>
<dbReference type="InterPro" id="IPR028994">
    <property type="entry name" value="Integrin_alpha_N"/>
</dbReference>